<proteinExistence type="predicted"/>
<reference evidence="1" key="1">
    <citation type="journal article" date="2015" name="Nature">
        <title>Complex archaea that bridge the gap between prokaryotes and eukaryotes.</title>
        <authorList>
            <person name="Spang A."/>
            <person name="Saw J.H."/>
            <person name="Jorgensen S.L."/>
            <person name="Zaremba-Niedzwiedzka K."/>
            <person name="Martijn J."/>
            <person name="Lind A.E."/>
            <person name="van Eijk R."/>
            <person name="Schleper C."/>
            <person name="Guy L."/>
            <person name="Ettema T.J."/>
        </authorList>
    </citation>
    <scope>NUCLEOTIDE SEQUENCE</scope>
</reference>
<comment type="caution">
    <text evidence="1">The sequence shown here is derived from an EMBL/GenBank/DDBJ whole genome shotgun (WGS) entry which is preliminary data.</text>
</comment>
<protein>
    <submittedName>
        <fullName evidence="1">Uncharacterized protein</fullName>
    </submittedName>
</protein>
<dbReference type="AlphaFoldDB" id="A0A0F9T2V9"/>
<dbReference type="EMBL" id="LAZR01000306">
    <property type="protein sequence ID" value="KKN75630.1"/>
    <property type="molecule type" value="Genomic_DNA"/>
</dbReference>
<evidence type="ECO:0000313" key="1">
    <source>
        <dbReference type="EMBL" id="KKN75630.1"/>
    </source>
</evidence>
<sequence length="55" mass="6108">MVTTEPPGYPCAYCKERLLDFDQVIEPGACPDSPTGYHFLTFDGLKEIKEPTDGN</sequence>
<accession>A0A0F9T2V9</accession>
<name>A0A0F9T2V9_9ZZZZ</name>
<gene>
    <name evidence="1" type="ORF">LCGC14_0378680</name>
</gene>
<organism evidence="1">
    <name type="scientific">marine sediment metagenome</name>
    <dbReference type="NCBI Taxonomy" id="412755"/>
    <lineage>
        <taxon>unclassified sequences</taxon>
        <taxon>metagenomes</taxon>
        <taxon>ecological metagenomes</taxon>
    </lineage>
</organism>